<accession>A0A8S1H300</accession>
<evidence type="ECO:0000313" key="2">
    <source>
        <dbReference type="EMBL" id="CAD6189662.1"/>
    </source>
</evidence>
<dbReference type="OrthoDB" id="5868153at2759"/>
<dbReference type="Proteomes" id="UP000835052">
    <property type="component" value="Unassembled WGS sequence"/>
</dbReference>
<dbReference type="EMBL" id="CAJGYM010000011">
    <property type="protein sequence ID" value="CAD6189662.1"/>
    <property type="molecule type" value="Genomic_DNA"/>
</dbReference>
<dbReference type="AlphaFoldDB" id="A0A8S1H300"/>
<evidence type="ECO:0000256" key="1">
    <source>
        <dbReference type="SAM" id="MobiDB-lite"/>
    </source>
</evidence>
<protein>
    <submittedName>
        <fullName evidence="2">Uncharacterized protein</fullName>
    </submittedName>
</protein>
<dbReference type="Gene3D" id="3.30.479.20">
    <property type="entry name" value="Elongation factor Ts, dimerisation domain"/>
    <property type="match status" value="1"/>
</dbReference>
<reference evidence="2" key="1">
    <citation type="submission" date="2020-10" db="EMBL/GenBank/DDBJ databases">
        <authorList>
            <person name="Kikuchi T."/>
        </authorList>
    </citation>
    <scope>NUCLEOTIDE SEQUENCE</scope>
    <source>
        <strain evidence="2">NKZ352</strain>
    </source>
</reference>
<gene>
    <name evidence="2" type="ORF">CAUJ_LOCUS5581</name>
</gene>
<dbReference type="InterPro" id="IPR036402">
    <property type="entry name" value="EF-Ts_dimer_sf"/>
</dbReference>
<proteinExistence type="predicted"/>
<feature type="region of interest" description="Disordered" evidence="1">
    <location>
        <begin position="1"/>
        <end position="32"/>
    </location>
</feature>
<organism evidence="2 3">
    <name type="scientific">Caenorhabditis auriculariae</name>
    <dbReference type="NCBI Taxonomy" id="2777116"/>
    <lineage>
        <taxon>Eukaryota</taxon>
        <taxon>Metazoa</taxon>
        <taxon>Ecdysozoa</taxon>
        <taxon>Nematoda</taxon>
        <taxon>Chromadorea</taxon>
        <taxon>Rhabditida</taxon>
        <taxon>Rhabditina</taxon>
        <taxon>Rhabditomorpha</taxon>
        <taxon>Rhabditoidea</taxon>
        <taxon>Rhabditidae</taxon>
        <taxon>Peloderinae</taxon>
        <taxon>Caenorhabditis</taxon>
    </lineage>
</organism>
<keyword evidence="3" id="KW-1185">Reference proteome</keyword>
<sequence>MRPEVLGEKPTLPNTSESEKKQLPQEESDELNAFEQVKTTEIDAEETGLLRQAFMLNPSQTIYDYVTSHEAELVDFVRCELDKNEN</sequence>
<comment type="caution">
    <text evidence="2">The sequence shown here is derived from an EMBL/GenBank/DDBJ whole genome shotgun (WGS) entry which is preliminary data.</text>
</comment>
<name>A0A8S1H300_9PELO</name>
<dbReference type="SUPFAM" id="SSF54713">
    <property type="entry name" value="Elongation factor Ts (EF-Ts), dimerisation domain"/>
    <property type="match status" value="1"/>
</dbReference>
<evidence type="ECO:0000313" key="3">
    <source>
        <dbReference type="Proteomes" id="UP000835052"/>
    </source>
</evidence>